<dbReference type="InterPro" id="IPR027791">
    <property type="entry name" value="Galactosyl_T_C"/>
</dbReference>
<evidence type="ECO:0000313" key="4">
    <source>
        <dbReference type="Ensembl" id="ENSPMGP00000008975.1"/>
    </source>
</evidence>
<accession>A0A3B3ZWR6</accession>
<dbReference type="SUPFAM" id="SSF53448">
    <property type="entry name" value="Nucleotide-diphospho-sugar transferases"/>
    <property type="match status" value="1"/>
</dbReference>
<feature type="domain" description="Galactosyltransferase C-terminal" evidence="3">
    <location>
        <begin position="492"/>
        <end position="555"/>
    </location>
</feature>
<dbReference type="InterPro" id="IPR029044">
    <property type="entry name" value="Nucleotide-diphossugar_trans"/>
</dbReference>
<feature type="region of interest" description="Disordered" evidence="2">
    <location>
        <begin position="92"/>
        <end position="111"/>
    </location>
</feature>
<dbReference type="GO" id="GO:0008376">
    <property type="term" value="F:acetylgalactosaminyltransferase activity"/>
    <property type="evidence" value="ECO:0007669"/>
    <property type="project" value="TreeGrafter"/>
</dbReference>
<dbReference type="AlphaFoldDB" id="A0A3B3ZWR6"/>
<dbReference type="STRING" id="409849.ENSPMGP00000008975"/>
<keyword evidence="5" id="KW-1185">Reference proteome</keyword>
<evidence type="ECO:0000256" key="2">
    <source>
        <dbReference type="SAM" id="MobiDB-lite"/>
    </source>
</evidence>
<dbReference type="Pfam" id="PF02709">
    <property type="entry name" value="Glyco_transf_7C"/>
    <property type="match status" value="1"/>
</dbReference>
<reference evidence="4" key="1">
    <citation type="submission" date="2025-08" db="UniProtKB">
        <authorList>
            <consortium name="Ensembl"/>
        </authorList>
    </citation>
    <scope>IDENTIFICATION</scope>
</reference>
<dbReference type="PANTHER" id="PTHR12369">
    <property type="entry name" value="CHONDROITIN SYNTHASE"/>
    <property type="match status" value="1"/>
</dbReference>
<sequence>DDNSELWLSTDNSPLNLLLRAWVGKTGAEWTAPGEYDKYINQKSVPIRFVVHKVDKSNTVSPVKPKCPVHCICSTDESPKLIGDIAHIPQTAASHEQRHGKKRSILPDMQREDPRDTLYRVPLVNLSLVSGLLPDCEYNPSYTLKGQRLGRYEGLNYVHLSYIYPNDHTRLTHLDEICYYSIKPPMVGSNLPKTTQTSTRTFKTILFYTYTLTIAYQPTVQNIYPSDFGDISPDQWDELGEPVVQSMPINENSNAADKWSQTFQVKRIDYQGQKSHALNMDCRVTGNIQAQQAEVQSVVGAYLDKITQRHGRWTLAHVANVVLNVDVQRGRRYLVELVVRDETGTLHRLSQYIYAQRTPDQDPESPKLCYPTGFNWNPQATVHFVIPVKNQAKWVHLLIKDMETLVKETGDANFNLILTDFNSSDMDVEQGLAKSQIPRYQYKKLTGNFERSRGLQEGIFENSLKIISSCRHQKYYRAKIPCPHLIMCSCAGYWEVQGFGLLGIYKSDLEKVGGMNTREFKDRWGGEDWELLDRVLMGGLEVERLYIRNLYHHFHSKRGMWVTSHH</sequence>
<dbReference type="Proteomes" id="UP000261520">
    <property type="component" value="Unplaced"/>
</dbReference>
<protein>
    <recommendedName>
        <fullName evidence="3">Galactosyltransferase C-terminal domain-containing protein</fullName>
    </recommendedName>
</protein>
<name>A0A3B3ZWR6_9GOBI</name>
<evidence type="ECO:0000256" key="1">
    <source>
        <dbReference type="ARBA" id="ARBA00022679"/>
    </source>
</evidence>
<reference evidence="4" key="2">
    <citation type="submission" date="2025-09" db="UniProtKB">
        <authorList>
            <consortium name="Ensembl"/>
        </authorList>
    </citation>
    <scope>IDENTIFICATION</scope>
</reference>
<dbReference type="Gene3D" id="3.90.550.10">
    <property type="entry name" value="Spore Coat Polysaccharide Biosynthesis Protein SpsA, Chain A"/>
    <property type="match status" value="1"/>
</dbReference>
<dbReference type="InterPro" id="IPR051227">
    <property type="entry name" value="CS_glycosyltransferase"/>
</dbReference>
<proteinExistence type="predicted"/>
<dbReference type="PANTHER" id="PTHR12369:SF15">
    <property type="entry name" value="BETA-1,4-N-ACETYLGALACTOSAMINYLTRANSFERASE 3"/>
    <property type="match status" value="1"/>
</dbReference>
<dbReference type="Ensembl" id="ENSPMGT00000009559.1">
    <property type="protein sequence ID" value="ENSPMGP00000008975.1"/>
    <property type="gene ID" value="ENSPMGG00000007427.1"/>
</dbReference>
<organism evidence="4 5">
    <name type="scientific">Periophthalmus magnuspinnatus</name>
    <dbReference type="NCBI Taxonomy" id="409849"/>
    <lineage>
        <taxon>Eukaryota</taxon>
        <taxon>Metazoa</taxon>
        <taxon>Chordata</taxon>
        <taxon>Craniata</taxon>
        <taxon>Vertebrata</taxon>
        <taxon>Euteleostomi</taxon>
        <taxon>Actinopterygii</taxon>
        <taxon>Neopterygii</taxon>
        <taxon>Teleostei</taxon>
        <taxon>Neoteleostei</taxon>
        <taxon>Acanthomorphata</taxon>
        <taxon>Gobiaria</taxon>
        <taxon>Gobiiformes</taxon>
        <taxon>Gobioidei</taxon>
        <taxon>Gobiidae</taxon>
        <taxon>Oxudercinae</taxon>
        <taxon>Periophthalmus</taxon>
    </lineage>
</organism>
<evidence type="ECO:0000313" key="5">
    <source>
        <dbReference type="Proteomes" id="UP000261520"/>
    </source>
</evidence>
<evidence type="ECO:0000259" key="3">
    <source>
        <dbReference type="Pfam" id="PF02709"/>
    </source>
</evidence>
<keyword evidence="1" id="KW-0808">Transferase</keyword>